<dbReference type="Proteomes" id="UP000320176">
    <property type="component" value="Unassembled WGS sequence"/>
</dbReference>
<sequence length="114" mass="12417">MPKQPTKRIRRTDPDVVDAKLPLNDQLTVEMLGTTSQMNSGPENGELLLRGTERMNGSSTRGNGVDNAVNWNGAICFDRNAADDATNHLSESGDALRTEDPVPLDVWLARPEDG</sequence>
<accession>A0A5C6AT04</accession>
<name>A0A5C6AT04_9BACT</name>
<comment type="caution">
    <text evidence="1">The sequence shown here is derived from an EMBL/GenBank/DDBJ whole genome shotgun (WGS) entry which is preliminary data.</text>
</comment>
<evidence type="ECO:0000313" key="2">
    <source>
        <dbReference type="Proteomes" id="UP000320176"/>
    </source>
</evidence>
<dbReference type="AlphaFoldDB" id="A0A5C6AT04"/>
<protein>
    <submittedName>
        <fullName evidence="1">Uncharacterized protein</fullName>
    </submittedName>
</protein>
<dbReference type="EMBL" id="SJPN01000004">
    <property type="protein sequence ID" value="TWU02541.1"/>
    <property type="molecule type" value="Genomic_DNA"/>
</dbReference>
<organism evidence="1 2">
    <name type="scientific">Stieleria varia</name>
    <dbReference type="NCBI Taxonomy" id="2528005"/>
    <lineage>
        <taxon>Bacteria</taxon>
        <taxon>Pseudomonadati</taxon>
        <taxon>Planctomycetota</taxon>
        <taxon>Planctomycetia</taxon>
        <taxon>Pirellulales</taxon>
        <taxon>Pirellulaceae</taxon>
        <taxon>Stieleria</taxon>
    </lineage>
</organism>
<evidence type="ECO:0000313" key="1">
    <source>
        <dbReference type="EMBL" id="TWU02541.1"/>
    </source>
</evidence>
<gene>
    <name evidence="1" type="ORF">Pla52n_35910</name>
</gene>
<keyword evidence="2" id="KW-1185">Reference proteome</keyword>
<proteinExistence type="predicted"/>
<reference evidence="1 2" key="1">
    <citation type="submission" date="2019-02" db="EMBL/GenBank/DDBJ databases">
        <title>Deep-cultivation of Planctomycetes and their phenomic and genomic characterization uncovers novel biology.</title>
        <authorList>
            <person name="Wiegand S."/>
            <person name="Jogler M."/>
            <person name="Boedeker C."/>
            <person name="Pinto D."/>
            <person name="Vollmers J."/>
            <person name="Rivas-Marin E."/>
            <person name="Kohn T."/>
            <person name="Peeters S.H."/>
            <person name="Heuer A."/>
            <person name="Rast P."/>
            <person name="Oberbeckmann S."/>
            <person name="Bunk B."/>
            <person name="Jeske O."/>
            <person name="Meyerdierks A."/>
            <person name="Storesund J.E."/>
            <person name="Kallscheuer N."/>
            <person name="Luecker S."/>
            <person name="Lage O.M."/>
            <person name="Pohl T."/>
            <person name="Merkel B.J."/>
            <person name="Hornburger P."/>
            <person name="Mueller R.-W."/>
            <person name="Bruemmer F."/>
            <person name="Labrenz M."/>
            <person name="Spormann A.M."/>
            <person name="Op Den Camp H."/>
            <person name="Overmann J."/>
            <person name="Amann R."/>
            <person name="Jetten M.S.M."/>
            <person name="Mascher T."/>
            <person name="Medema M.H."/>
            <person name="Devos D.P."/>
            <person name="Kaster A.-K."/>
            <person name="Ovreas L."/>
            <person name="Rohde M."/>
            <person name="Galperin M.Y."/>
            <person name="Jogler C."/>
        </authorList>
    </citation>
    <scope>NUCLEOTIDE SEQUENCE [LARGE SCALE GENOMIC DNA]</scope>
    <source>
        <strain evidence="1 2">Pla52n</strain>
    </source>
</reference>